<dbReference type="OrthoDB" id="5864445at2759"/>
<evidence type="ECO:0000259" key="1">
    <source>
        <dbReference type="PROSITE" id="PS50878"/>
    </source>
</evidence>
<protein>
    <recommendedName>
        <fullName evidence="1">Reverse transcriptase domain-containing protein</fullName>
    </recommendedName>
</protein>
<dbReference type="InterPro" id="IPR000477">
    <property type="entry name" value="RT_dom"/>
</dbReference>
<organism evidence="2 3">
    <name type="scientific">Ancylostoma ceylanicum</name>
    <dbReference type="NCBI Taxonomy" id="53326"/>
    <lineage>
        <taxon>Eukaryota</taxon>
        <taxon>Metazoa</taxon>
        <taxon>Ecdysozoa</taxon>
        <taxon>Nematoda</taxon>
        <taxon>Chromadorea</taxon>
        <taxon>Rhabditida</taxon>
        <taxon>Rhabditina</taxon>
        <taxon>Rhabditomorpha</taxon>
        <taxon>Strongyloidea</taxon>
        <taxon>Ancylostomatidae</taxon>
        <taxon>Ancylostomatinae</taxon>
        <taxon>Ancylostoma</taxon>
    </lineage>
</organism>
<dbReference type="Pfam" id="PF00078">
    <property type="entry name" value="RVT_1"/>
    <property type="match status" value="1"/>
</dbReference>
<dbReference type="SUPFAM" id="SSF56219">
    <property type="entry name" value="DNase I-like"/>
    <property type="match status" value="1"/>
</dbReference>
<dbReference type="PANTHER" id="PTHR47510:SF3">
    <property type="entry name" value="ENDO_EXONUCLEASE_PHOSPHATASE DOMAIN-CONTAINING PROTEIN"/>
    <property type="match status" value="1"/>
</dbReference>
<gene>
    <name evidence="2" type="primary">Acey_s0573.g156</name>
    <name evidence="2" type="ORF">Y032_0573g156</name>
</gene>
<reference evidence="3" key="1">
    <citation type="journal article" date="2015" name="Nat. Genet.">
        <title>The genome and transcriptome of the zoonotic hookworm Ancylostoma ceylanicum identify infection-specific gene families.</title>
        <authorList>
            <person name="Schwarz E.M."/>
            <person name="Hu Y."/>
            <person name="Antoshechkin I."/>
            <person name="Miller M.M."/>
            <person name="Sternberg P.W."/>
            <person name="Aroian R.V."/>
        </authorList>
    </citation>
    <scope>NUCLEOTIDE SEQUENCE</scope>
    <source>
        <strain evidence="3">HY135</strain>
    </source>
</reference>
<dbReference type="PROSITE" id="PS50878">
    <property type="entry name" value="RT_POL"/>
    <property type="match status" value="1"/>
</dbReference>
<keyword evidence="3" id="KW-1185">Reference proteome</keyword>
<dbReference type="EMBL" id="JARK01000173">
    <property type="protein sequence ID" value="EYC41323.1"/>
    <property type="molecule type" value="Genomic_DNA"/>
</dbReference>
<evidence type="ECO:0000313" key="2">
    <source>
        <dbReference type="EMBL" id="EYC41323.1"/>
    </source>
</evidence>
<dbReference type="InterPro" id="IPR043128">
    <property type="entry name" value="Rev_trsase/Diguanyl_cyclase"/>
</dbReference>
<proteinExistence type="predicted"/>
<dbReference type="PANTHER" id="PTHR47510">
    <property type="entry name" value="REVERSE TRANSCRIPTASE DOMAIN-CONTAINING PROTEIN"/>
    <property type="match status" value="1"/>
</dbReference>
<accession>A0A016WQK7</accession>
<dbReference type="CDD" id="cd01650">
    <property type="entry name" value="RT_nLTR_like"/>
    <property type="match status" value="1"/>
</dbReference>
<dbReference type="STRING" id="53326.A0A016WQK7"/>
<dbReference type="AlphaFoldDB" id="A0A016WQK7"/>
<dbReference type="Gene3D" id="3.60.10.10">
    <property type="entry name" value="Endonuclease/exonuclease/phosphatase"/>
    <property type="match status" value="1"/>
</dbReference>
<feature type="domain" description="Reverse transcriptase" evidence="1">
    <location>
        <begin position="341"/>
        <end position="593"/>
    </location>
</feature>
<sequence>MRLIELLSDLASSHANTVILGDLNLHVDWENFSSLDYSSTALADFFSEIGFRQFVHQPTHGDNILDVVLSSSDKIKNVSLLPPLANADHCIVSFQINALFHETWVYPTPDFLSVDYSRLNHYFSGVDWLSLFDSYVTVDDLYQRFLSVIYEGLARFGSMKLPTAQTLRYPAQIKSLLEQKQRLFNKLENPLSNFLYKKVCSDIDHHLKKFLANLEHRLSSRNSMSRLYRYVHRKIKTRAALPSIKDQDQKECRTDGEKAEALGEYFASVFAPASSHESFRTVGITGPFFSCNNIIFHPDEVAIILKNLKPSSSELYDGIPQIVYRKCASTLSKPLTHLLNLSMYFGEVPNLWKEAIVTAIPKSPTANLVTEFRPISLNPTPIKVMEKIIRNKLLSRLDKFHGIPPEQHGFLPGKSTMTNLVDSLFDWRKARNAGKSLDIIYFDFSKAFDKVPHSALLFKLEHIGVSGKLLDWFRSYLENRHMTVKVGQHFSRKYPCTSGVPQGGALSPLLFLIYTIELPQLLKTSPDVKVQIYADDIKIYSAYDDTNRTNVHSALSLAIQNLTAWTLHWGLPLNPNKCSLLHIGDCETLGYTINGVYLNKCESVLDLGVLVKNSKTKEDLEEKGMAYHKSVKSFNDQASKIQLVIDELPATIFTAQREIVKFFIQREKYHTTAGGILKEAMEKLEKK</sequence>
<dbReference type="SUPFAM" id="SSF56672">
    <property type="entry name" value="DNA/RNA polymerases"/>
    <property type="match status" value="1"/>
</dbReference>
<dbReference type="Gene3D" id="3.30.70.270">
    <property type="match status" value="1"/>
</dbReference>
<dbReference type="InterPro" id="IPR043502">
    <property type="entry name" value="DNA/RNA_pol_sf"/>
</dbReference>
<name>A0A016WQK7_9BILA</name>
<dbReference type="InterPro" id="IPR036691">
    <property type="entry name" value="Endo/exonu/phosph_ase_sf"/>
</dbReference>
<comment type="caution">
    <text evidence="2">The sequence shown here is derived from an EMBL/GenBank/DDBJ whole genome shotgun (WGS) entry which is preliminary data.</text>
</comment>
<dbReference type="Proteomes" id="UP000024635">
    <property type="component" value="Unassembled WGS sequence"/>
</dbReference>
<evidence type="ECO:0000313" key="3">
    <source>
        <dbReference type="Proteomes" id="UP000024635"/>
    </source>
</evidence>